<protein>
    <submittedName>
        <fullName evidence="2">Uncharacterized protein</fullName>
    </submittedName>
</protein>
<organism evidence="2 3">
    <name type="scientific">Nonomuraea mesophila</name>
    <dbReference type="NCBI Taxonomy" id="2530382"/>
    <lineage>
        <taxon>Bacteria</taxon>
        <taxon>Bacillati</taxon>
        <taxon>Actinomycetota</taxon>
        <taxon>Actinomycetes</taxon>
        <taxon>Streptosporangiales</taxon>
        <taxon>Streptosporangiaceae</taxon>
        <taxon>Nonomuraea</taxon>
    </lineage>
</organism>
<keyword evidence="3" id="KW-1185">Reference proteome</keyword>
<feature type="region of interest" description="Disordered" evidence="1">
    <location>
        <begin position="47"/>
        <end position="67"/>
    </location>
</feature>
<proteinExistence type="predicted"/>
<accession>A0A4R5E629</accession>
<dbReference type="AlphaFoldDB" id="A0A4R5E629"/>
<dbReference type="EMBL" id="SMLD01000243">
    <property type="protein sequence ID" value="TDE25289.1"/>
    <property type="molecule type" value="Genomic_DNA"/>
</dbReference>
<gene>
    <name evidence="2" type="ORF">E1295_44700</name>
</gene>
<dbReference type="Proteomes" id="UP000295136">
    <property type="component" value="Unassembled WGS sequence"/>
</dbReference>
<evidence type="ECO:0000313" key="2">
    <source>
        <dbReference type="EMBL" id="TDE25289.1"/>
    </source>
</evidence>
<sequence>MRAETPLTWDPSVEIPRVVREAGQRPEAAHREGRRRILVQQPYERGGEPVISAGEGLLTERDQPIPY</sequence>
<feature type="compositionally biased region" description="Basic and acidic residues" evidence="1">
    <location>
        <begin position="58"/>
        <end position="67"/>
    </location>
</feature>
<evidence type="ECO:0000313" key="3">
    <source>
        <dbReference type="Proteomes" id="UP000295136"/>
    </source>
</evidence>
<evidence type="ECO:0000256" key="1">
    <source>
        <dbReference type="SAM" id="MobiDB-lite"/>
    </source>
</evidence>
<reference evidence="2 3" key="1">
    <citation type="submission" date="2019-03" db="EMBL/GenBank/DDBJ databases">
        <title>Draft genome sequences of novel Actinobacteria.</title>
        <authorList>
            <person name="Sahin N."/>
            <person name="Ay H."/>
            <person name="Saygin H."/>
        </authorList>
    </citation>
    <scope>NUCLEOTIDE SEQUENCE [LARGE SCALE GENOMIC DNA]</scope>
    <source>
        <strain evidence="2 3">6K102</strain>
    </source>
</reference>
<name>A0A4R5E629_9ACTN</name>
<comment type="caution">
    <text evidence="2">The sequence shown here is derived from an EMBL/GenBank/DDBJ whole genome shotgun (WGS) entry which is preliminary data.</text>
</comment>